<feature type="transmembrane region" description="Helical" evidence="6">
    <location>
        <begin position="370"/>
        <end position="395"/>
    </location>
</feature>
<dbReference type="Pfam" id="PF02687">
    <property type="entry name" value="FtsX"/>
    <property type="match status" value="2"/>
</dbReference>
<dbReference type="InterPro" id="IPR025857">
    <property type="entry name" value="MacB_PCD"/>
</dbReference>
<reference evidence="9" key="1">
    <citation type="submission" date="2023-06" db="EMBL/GenBank/DDBJ databases">
        <title>Genomic of Agaribacillus aureum.</title>
        <authorList>
            <person name="Wang G."/>
        </authorList>
    </citation>
    <scope>NUCLEOTIDE SEQUENCE</scope>
    <source>
        <strain evidence="9">BMA12</strain>
    </source>
</reference>
<dbReference type="EMBL" id="JAUJEB010000003">
    <property type="protein sequence ID" value="MDN5213464.1"/>
    <property type="molecule type" value="Genomic_DNA"/>
</dbReference>
<evidence type="ECO:0000256" key="6">
    <source>
        <dbReference type="SAM" id="Phobius"/>
    </source>
</evidence>
<feature type="transmembrane region" description="Helical" evidence="6">
    <location>
        <begin position="422"/>
        <end position="442"/>
    </location>
</feature>
<dbReference type="PANTHER" id="PTHR30572">
    <property type="entry name" value="MEMBRANE COMPONENT OF TRANSPORTER-RELATED"/>
    <property type="match status" value="1"/>
</dbReference>
<comment type="subcellular location">
    <subcellularLocation>
        <location evidence="1">Cell membrane</location>
        <topology evidence="1">Multi-pass membrane protein</topology>
    </subcellularLocation>
</comment>
<evidence type="ECO:0000259" key="7">
    <source>
        <dbReference type="Pfam" id="PF02687"/>
    </source>
</evidence>
<evidence type="ECO:0000256" key="4">
    <source>
        <dbReference type="ARBA" id="ARBA00022989"/>
    </source>
</evidence>
<feature type="transmembrane region" description="Helical" evidence="6">
    <location>
        <begin position="325"/>
        <end position="350"/>
    </location>
</feature>
<feature type="domain" description="MacB-like periplasmic core" evidence="8">
    <location>
        <begin position="22"/>
        <end position="235"/>
    </location>
</feature>
<gene>
    <name evidence="9" type="ORF">QQ020_15445</name>
</gene>
<dbReference type="RefSeq" id="WP_346758803.1">
    <property type="nucleotide sequence ID" value="NZ_JAUJEB010000003.1"/>
</dbReference>
<dbReference type="InterPro" id="IPR050250">
    <property type="entry name" value="Macrolide_Exporter_MacB"/>
</dbReference>
<evidence type="ECO:0000259" key="8">
    <source>
        <dbReference type="Pfam" id="PF12704"/>
    </source>
</evidence>
<sequence length="812" mass="91265">MLKNYLKVAFRSFVRKKFYASLNTLGLAIGFAAFVIILMDVHYERNFESFHDQADRIYRATYLYKKNDDFQVHWARIPFDFVNEMPREIPEIKHFIRFQNRERKYVRVGHEKFLPDHAYVTDKEVFKVFNFSLVAGNPENALANPNSVVISSKLAEQYFGSTDVLGKNLYLTGEFSPEEVNYTVTGVMQDLPANTHLPVDMLISFNDPSERSGWAYIYTLLQEGADIADVESKMADFVSKYNSENQANNIFIAFQPLADIHLQSNLAREIIPNGNEQYVTILFYVGLFILLISAINFINLSAAISVGRSKEVGVRTILGARKPQLIGYSLIESTLHSVGAAWVGLLIAYLALPYFKTLTAIEFLYNPWSFVAVVTLIAALTGCLSGLYPAFLLTANKSLDAIKQKTSFKLVKKKTDFNVKRLMITLQFCVSILLVGSTITAYNQFRFLHEKNLGIERQQVLAIPNLPNSVVEKFNTFKNHLEPMSGIEGVSACMEVPSREIRDSGPVLIQGVDNDPETAPVLDIQVIEPGFIEMMGIKLLAGRNLTKDEVANGGAYDEEGYLGTANRTYLINETAMKKLGWQNAGEAVGQYISWSIDNIKLAPGPITGVIQDYHQETLKNKIDPVIMVAEPIWLRTFLVKVNTENMPETIQDIQTAWDELFPAYPLEYHFLDDLYGNLYKNERAQIQLLYVFCSLAIFIAFMGLLSLVAYSLKTRIREIAIRKVLGAGLPDLIHLIGKEYLVVMILGGIIAIPLSYWAVTSWLNNFAYRVDISAGTYVLTLLLTGALLFITISAQTLGSSAINPAETLKEEQ</sequence>
<feature type="domain" description="ABC3 transporter permease C-terminal" evidence="7">
    <location>
        <begin position="285"/>
        <end position="388"/>
    </location>
</feature>
<feature type="transmembrane region" description="Helical" evidence="6">
    <location>
        <begin position="774"/>
        <end position="794"/>
    </location>
</feature>
<feature type="transmembrane region" description="Helical" evidence="6">
    <location>
        <begin position="281"/>
        <end position="304"/>
    </location>
</feature>
<accession>A0ABT8L6S9</accession>
<keyword evidence="2" id="KW-1003">Cell membrane</keyword>
<name>A0ABT8L6S9_9BACT</name>
<protein>
    <submittedName>
        <fullName evidence="9">ABC transporter permease</fullName>
    </submittedName>
</protein>
<evidence type="ECO:0000313" key="10">
    <source>
        <dbReference type="Proteomes" id="UP001172083"/>
    </source>
</evidence>
<comment type="caution">
    <text evidence="9">The sequence shown here is derived from an EMBL/GenBank/DDBJ whole genome shotgun (WGS) entry which is preliminary data.</text>
</comment>
<feature type="transmembrane region" description="Helical" evidence="6">
    <location>
        <begin position="688"/>
        <end position="712"/>
    </location>
</feature>
<feature type="transmembrane region" description="Helical" evidence="6">
    <location>
        <begin position="20"/>
        <end position="39"/>
    </location>
</feature>
<evidence type="ECO:0000313" key="9">
    <source>
        <dbReference type="EMBL" id="MDN5213464.1"/>
    </source>
</evidence>
<organism evidence="9 10">
    <name type="scientific">Agaribacillus aureus</name>
    <dbReference type="NCBI Taxonomy" id="3051825"/>
    <lineage>
        <taxon>Bacteria</taxon>
        <taxon>Pseudomonadati</taxon>
        <taxon>Bacteroidota</taxon>
        <taxon>Cytophagia</taxon>
        <taxon>Cytophagales</taxon>
        <taxon>Splendidivirgaceae</taxon>
        <taxon>Agaribacillus</taxon>
    </lineage>
</organism>
<dbReference type="Proteomes" id="UP001172083">
    <property type="component" value="Unassembled WGS sequence"/>
</dbReference>
<keyword evidence="4 6" id="KW-1133">Transmembrane helix</keyword>
<feature type="domain" description="ABC3 transporter permease C-terminal" evidence="7">
    <location>
        <begin position="691"/>
        <end position="793"/>
    </location>
</feature>
<dbReference type="Pfam" id="PF12704">
    <property type="entry name" value="MacB_PCD"/>
    <property type="match status" value="1"/>
</dbReference>
<evidence type="ECO:0000256" key="3">
    <source>
        <dbReference type="ARBA" id="ARBA00022692"/>
    </source>
</evidence>
<keyword evidence="5 6" id="KW-0472">Membrane</keyword>
<keyword evidence="10" id="KW-1185">Reference proteome</keyword>
<evidence type="ECO:0000256" key="1">
    <source>
        <dbReference type="ARBA" id="ARBA00004651"/>
    </source>
</evidence>
<evidence type="ECO:0000256" key="2">
    <source>
        <dbReference type="ARBA" id="ARBA00022475"/>
    </source>
</evidence>
<feature type="transmembrane region" description="Helical" evidence="6">
    <location>
        <begin position="740"/>
        <end position="759"/>
    </location>
</feature>
<evidence type="ECO:0000256" key="5">
    <source>
        <dbReference type="ARBA" id="ARBA00023136"/>
    </source>
</evidence>
<proteinExistence type="predicted"/>
<keyword evidence="3 6" id="KW-0812">Transmembrane</keyword>
<dbReference type="PANTHER" id="PTHR30572:SF18">
    <property type="entry name" value="ABC-TYPE MACROLIDE FAMILY EXPORT SYSTEM PERMEASE COMPONENT 2"/>
    <property type="match status" value="1"/>
</dbReference>
<dbReference type="InterPro" id="IPR003838">
    <property type="entry name" value="ABC3_permease_C"/>
</dbReference>